<evidence type="ECO:0000313" key="8">
    <source>
        <dbReference type="Proteomes" id="UP000288178"/>
    </source>
</evidence>
<feature type="signal peptide" evidence="6">
    <location>
        <begin position="1"/>
        <end position="20"/>
    </location>
</feature>
<sequence length="270" mass="29016">MSLCLRALPILLLTGGLAHAAEPTAGDARPPRFEGAIGLISSYGPEYSGAERSAWRVRPAGFLRYGRITISGAGGFTTRREDDVERGIAAELVERKTWRLSLSGRWTNGRQEADSDALAGMGDIDGTVLARLRLQWLPEGPWRYSLAVSTDVLGHGGGSLGELGAARSWTLGAETRLQFGAGLSFGSDTYMQSWYGVTPAQSQRSGYPVYTPGNGLRDVAAGLTLRHELGKHWDSYVGAHASWEIGAAAKSPLVQQRLGWSLGAGLVWRF</sequence>
<gene>
    <name evidence="7" type="ORF">ENE75_02940</name>
</gene>
<dbReference type="Proteomes" id="UP000288178">
    <property type="component" value="Unassembled WGS sequence"/>
</dbReference>
<dbReference type="AlphaFoldDB" id="A0A3S2TPC7"/>
<protein>
    <submittedName>
        <fullName evidence="7">MipA/OmpV family protein</fullName>
    </submittedName>
</protein>
<comment type="caution">
    <text evidence="7">The sequence shown here is derived from an EMBL/GenBank/DDBJ whole genome shotgun (WGS) entry which is preliminary data.</text>
</comment>
<dbReference type="PANTHER" id="PTHR38776">
    <property type="entry name" value="MLTA-INTERACTING PROTEIN-RELATED"/>
    <property type="match status" value="1"/>
</dbReference>
<dbReference type="GO" id="GO:0009279">
    <property type="term" value="C:cell outer membrane"/>
    <property type="evidence" value="ECO:0007669"/>
    <property type="project" value="UniProtKB-SubCell"/>
</dbReference>
<dbReference type="PANTHER" id="PTHR38776:SF1">
    <property type="entry name" value="MLTA-INTERACTING PROTEIN-RELATED"/>
    <property type="match status" value="1"/>
</dbReference>
<name>A0A3S2TPC7_9BURK</name>
<evidence type="ECO:0000256" key="2">
    <source>
        <dbReference type="ARBA" id="ARBA00005722"/>
    </source>
</evidence>
<feature type="chain" id="PRO_5018554817" evidence="6">
    <location>
        <begin position="21"/>
        <end position="270"/>
    </location>
</feature>
<dbReference type="Pfam" id="PF06629">
    <property type="entry name" value="MipA"/>
    <property type="match status" value="1"/>
</dbReference>
<dbReference type="EMBL" id="SACT01000001">
    <property type="protein sequence ID" value="RVT53858.1"/>
    <property type="molecule type" value="Genomic_DNA"/>
</dbReference>
<keyword evidence="3 6" id="KW-0732">Signal</keyword>
<evidence type="ECO:0000256" key="5">
    <source>
        <dbReference type="ARBA" id="ARBA00023237"/>
    </source>
</evidence>
<accession>A0A3S2TPC7</accession>
<proteinExistence type="inferred from homology"/>
<keyword evidence="8" id="KW-1185">Reference proteome</keyword>
<evidence type="ECO:0000256" key="3">
    <source>
        <dbReference type="ARBA" id="ARBA00022729"/>
    </source>
</evidence>
<comment type="subcellular location">
    <subcellularLocation>
        <location evidence="1">Cell outer membrane</location>
    </subcellularLocation>
</comment>
<organism evidence="7 8">
    <name type="scientific">Rubrivivax albus</name>
    <dbReference type="NCBI Taxonomy" id="2499835"/>
    <lineage>
        <taxon>Bacteria</taxon>
        <taxon>Pseudomonadati</taxon>
        <taxon>Pseudomonadota</taxon>
        <taxon>Betaproteobacteria</taxon>
        <taxon>Burkholderiales</taxon>
        <taxon>Sphaerotilaceae</taxon>
        <taxon>Rubrivivax</taxon>
    </lineage>
</organism>
<keyword evidence="5" id="KW-0998">Cell outer membrane</keyword>
<dbReference type="RefSeq" id="WP_128195446.1">
    <property type="nucleotide sequence ID" value="NZ_SACT01000001.1"/>
</dbReference>
<evidence type="ECO:0000256" key="6">
    <source>
        <dbReference type="SAM" id="SignalP"/>
    </source>
</evidence>
<evidence type="ECO:0000256" key="1">
    <source>
        <dbReference type="ARBA" id="ARBA00004442"/>
    </source>
</evidence>
<dbReference type="OrthoDB" id="8887104at2"/>
<comment type="similarity">
    <text evidence="2">Belongs to the MipA/OmpV family.</text>
</comment>
<evidence type="ECO:0000313" key="7">
    <source>
        <dbReference type="EMBL" id="RVT53858.1"/>
    </source>
</evidence>
<evidence type="ECO:0000256" key="4">
    <source>
        <dbReference type="ARBA" id="ARBA00023136"/>
    </source>
</evidence>
<keyword evidence="4" id="KW-0472">Membrane</keyword>
<dbReference type="InterPro" id="IPR010583">
    <property type="entry name" value="MipA"/>
</dbReference>
<reference evidence="7 8" key="1">
    <citation type="submission" date="2019-01" db="EMBL/GenBank/DDBJ databases">
        <authorList>
            <person name="Chen W.-M."/>
        </authorList>
    </citation>
    <scope>NUCLEOTIDE SEQUENCE [LARGE SCALE GENOMIC DNA]</scope>
    <source>
        <strain evidence="7 8">ICH-3</strain>
    </source>
</reference>